<keyword evidence="2" id="KW-1185">Reference proteome</keyword>
<reference evidence="2" key="1">
    <citation type="journal article" date="2013" name="Nat. Genet.">
        <title>The draft genomes of soft-shell turtle and green sea turtle yield insights into the development and evolution of the turtle-specific body plan.</title>
        <authorList>
            <person name="Wang Z."/>
            <person name="Pascual-Anaya J."/>
            <person name="Zadissa A."/>
            <person name="Li W."/>
            <person name="Niimura Y."/>
            <person name="Huang Z."/>
            <person name="Li C."/>
            <person name="White S."/>
            <person name="Xiong Z."/>
            <person name="Fang D."/>
            <person name="Wang B."/>
            <person name="Ming Y."/>
            <person name="Chen Y."/>
            <person name="Zheng Y."/>
            <person name="Kuraku S."/>
            <person name="Pignatelli M."/>
            <person name="Herrero J."/>
            <person name="Beal K."/>
            <person name="Nozawa M."/>
            <person name="Li Q."/>
            <person name="Wang J."/>
            <person name="Zhang H."/>
            <person name="Yu L."/>
            <person name="Shigenobu S."/>
            <person name="Wang J."/>
            <person name="Liu J."/>
            <person name="Flicek P."/>
            <person name="Searle S."/>
            <person name="Wang J."/>
            <person name="Kuratani S."/>
            <person name="Yin Y."/>
            <person name="Aken B."/>
            <person name="Zhang G."/>
            <person name="Irie N."/>
        </authorList>
    </citation>
    <scope>NUCLEOTIDE SEQUENCE [LARGE SCALE GENOMIC DNA]</scope>
</reference>
<dbReference type="AlphaFoldDB" id="M7BRK8"/>
<accession>M7BRK8</accession>
<dbReference type="EMBL" id="KB515585">
    <property type="protein sequence ID" value="EMP39834.1"/>
    <property type="molecule type" value="Genomic_DNA"/>
</dbReference>
<name>M7BRK8_CHEMY</name>
<sequence>MICYSSPSGGPPAHRAVLCDSPCLVVREYGKKGHRSFNGFCGDVLAMELAVKPQIYRTMVIPILLYGTEIWVLREAEEHWIDVFNSCYLCQLLHANLQDKIRNVDI</sequence>
<evidence type="ECO:0000313" key="1">
    <source>
        <dbReference type="EMBL" id="EMP39834.1"/>
    </source>
</evidence>
<evidence type="ECO:0000313" key="2">
    <source>
        <dbReference type="Proteomes" id="UP000031443"/>
    </source>
</evidence>
<proteinExistence type="predicted"/>
<gene>
    <name evidence="1" type="ORF">UY3_02943</name>
</gene>
<organism evidence="1 2">
    <name type="scientific">Chelonia mydas</name>
    <name type="common">Green sea-turtle</name>
    <name type="synonym">Chelonia agassizi</name>
    <dbReference type="NCBI Taxonomy" id="8469"/>
    <lineage>
        <taxon>Eukaryota</taxon>
        <taxon>Metazoa</taxon>
        <taxon>Chordata</taxon>
        <taxon>Craniata</taxon>
        <taxon>Vertebrata</taxon>
        <taxon>Euteleostomi</taxon>
        <taxon>Archelosauria</taxon>
        <taxon>Testudinata</taxon>
        <taxon>Testudines</taxon>
        <taxon>Cryptodira</taxon>
        <taxon>Durocryptodira</taxon>
        <taxon>Americhelydia</taxon>
        <taxon>Chelonioidea</taxon>
        <taxon>Cheloniidae</taxon>
        <taxon>Chelonia</taxon>
    </lineage>
</organism>
<dbReference type="Proteomes" id="UP000031443">
    <property type="component" value="Unassembled WGS sequence"/>
</dbReference>
<protein>
    <submittedName>
        <fullName evidence="1">Uncharacterized protein</fullName>
    </submittedName>
</protein>